<evidence type="ECO:0000259" key="4">
    <source>
        <dbReference type="Pfam" id="PF01406"/>
    </source>
</evidence>
<dbReference type="EMBL" id="PGGS01000015">
    <property type="protein sequence ID" value="PNH12085.1"/>
    <property type="molecule type" value="Genomic_DNA"/>
</dbReference>
<evidence type="ECO:0000313" key="6">
    <source>
        <dbReference type="Proteomes" id="UP000236333"/>
    </source>
</evidence>
<dbReference type="SUPFAM" id="SSF52374">
    <property type="entry name" value="Nucleotidylyl transferase"/>
    <property type="match status" value="1"/>
</dbReference>
<evidence type="ECO:0000313" key="5">
    <source>
        <dbReference type="EMBL" id="PNH12085.1"/>
    </source>
</evidence>
<dbReference type="PANTHER" id="PTHR10890:SF3">
    <property type="entry name" value="CYSTEINE--TRNA LIGASE, CYTOPLASMIC"/>
    <property type="match status" value="1"/>
</dbReference>
<keyword evidence="3" id="KW-0067">ATP-binding</keyword>
<dbReference type="InterPro" id="IPR032678">
    <property type="entry name" value="tRNA-synt_1_cat_dom"/>
</dbReference>
<accession>A0A2J8AHT7</accession>
<dbReference type="InterPro" id="IPR024909">
    <property type="entry name" value="Cys-tRNA/MSH_ligase"/>
</dbReference>
<feature type="domain" description="tRNA synthetases class I catalytic" evidence="4">
    <location>
        <begin position="1"/>
        <end position="42"/>
    </location>
</feature>
<dbReference type="InterPro" id="IPR014729">
    <property type="entry name" value="Rossmann-like_a/b/a_fold"/>
</dbReference>
<dbReference type="PANTHER" id="PTHR10890">
    <property type="entry name" value="CYSTEINYL-TRNA SYNTHETASE"/>
    <property type="match status" value="1"/>
</dbReference>
<organism evidence="5 6">
    <name type="scientific">Tetrabaena socialis</name>
    <dbReference type="NCBI Taxonomy" id="47790"/>
    <lineage>
        <taxon>Eukaryota</taxon>
        <taxon>Viridiplantae</taxon>
        <taxon>Chlorophyta</taxon>
        <taxon>core chlorophytes</taxon>
        <taxon>Chlorophyceae</taxon>
        <taxon>CS clade</taxon>
        <taxon>Chlamydomonadales</taxon>
        <taxon>Tetrabaenaceae</taxon>
        <taxon>Tetrabaena</taxon>
    </lineage>
</organism>
<dbReference type="GO" id="GO:0004817">
    <property type="term" value="F:cysteine-tRNA ligase activity"/>
    <property type="evidence" value="ECO:0007669"/>
    <property type="project" value="TreeGrafter"/>
</dbReference>
<keyword evidence="2" id="KW-0547">Nucleotide-binding</keyword>
<dbReference type="GO" id="GO:0006423">
    <property type="term" value="P:cysteinyl-tRNA aminoacylation"/>
    <property type="evidence" value="ECO:0007669"/>
    <property type="project" value="TreeGrafter"/>
</dbReference>
<dbReference type="Gene3D" id="3.40.50.620">
    <property type="entry name" value="HUPs"/>
    <property type="match status" value="1"/>
</dbReference>
<proteinExistence type="predicted"/>
<dbReference type="AlphaFoldDB" id="A0A2J8AHT7"/>
<name>A0A2J8AHT7_9CHLO</name>
<reference evidence="5 6" key="1">
    <citation type="journal article" date="2017" name="Mol. Biol. Evol.">
        <title>The 4-celled Tetrabaena socialis nuclear genome reveals the essential components for genetic control of cell number at the origin of multicellularity in the volvocine lineage.</title>
        <authorList>
            <person name="Featherston J."/>
            <person name="Arakaki Y."/>
            <person name="Hanschen E.R."/>
            <person name="Ferris P.J."/>
            <person name="Michod R.E."/>
            <person name="Olson B.J.S.C."/>
            <person name="Nozaki H."/>
            <person name="Durand P.M."/>
        </authorList>
    </citation>
    <scope>NUCLEOTIDE SEQUENCE [LARGE SCALE GENOMIC DNA]</scope>
    <source>
        <strain evidence="5 6">NIES-571</strain>
    </source>
</reference>
<dbReference type="GO" id="GO:0005737">
    <property type="term" value="C:cytoplasm"/>
    <property type="evidence" value="ECO:0007669"/>
    <property type="project" value="TreeGrafter"/>
</dbReference>
<sequence>MSKSLKNFITIREALSTFNARQLRLMFVLQPWHKTMIYGEQSRAEMKAREAQLKNFFQNVKAAVRTADVKTTEQRWLEALSDKYSQFDAASGEPTHDKEGKPLEGKVGGWVEAGGSWEVGDSLRLEVKDKARKDYEKAAKVREPLAKKLAEGPGAVEAMRAEVEEMRRQVAAMQL</sequence>
<gene>
    <name evidence="5" type="ORF">TSOC_001020</name>
</gene>
<evidence type="ECO:0000256" key="2">
    <source>
        <dbReference type="ARBA" id="ARBA00022741"/>
    </source>
</evidence>
<protein>
    <submittedName>
        <fullName evidence="5">Cysteine--tRNA ligase, cytoplasmic</fullName>
    </submittedName>
</protein>
<dbReference type="Proteomes" id="UP000236333">
    <property type="component" value="Unassembled WGS sequence"/>
</dbReference>
<comment type="caution">
    <text evidence="5">The sequence shown here is derived from an EMBL/GenBank/DDBJ whole genome shotgun (WGS) entry which is preliminary data.</text>
</comment>
<keyword evidence="1 5" id="KW-0436">Ligase</keyword>
<keyword evidence="6" id="KW-1185">Reference proteome</keyword>
<dbReference type="GO" id="GO:0005524">
    <property type="term" value="F:ATP binding"/>
    <property type="evidence" value="ECO:0007669"/>
    <property type="project" value="UniProtKB-KW"/>
</dbReference>
<evidence type="ECO:0000256" key="3">
    <source>
        <dbReference type="ARBA" id="ARBA00022840"/>
    </source>
</evidence>
<dbReference type="Pfam" id="PF01406">
    <property type="entry name" value="tRNA-synt_1e"/>
    <property type="match status" value="1"/>
</dbReference>
<dbReference type="OrthoDB" id="534760at2759"/>
<evidence type="ECO:0000256" key="1">
    <source>
        <dbReference type="ARBA" id="ARBA00022598"/>
    </source>
</evidence>